<dbReference type="InterPro" id="IPR050525">
    <property type="entry name" value="ECM_Assembly_Org"/>
</dbReference>
<dbReference type="GO" id="GO:0005589">
    <property type="term" value="C:collagen type VI trimer"/>
    <property type="evidence" value="ECO:0007669"/>
    <property type="project" value="UniProtKB-ARBA"/>
</dbReference>
<evidence type="ECO:0000256" key="9">
    <source>
        <dbReference type="ARBA" id="ARBA00023180"/>
    </source>
</evidence>
<dbReference type="EMBL" id="JABFDY010000004">
    <property type="protein sequence ID" value="KAF7708843.1"/>
    <property type="molecule type" value="Genomic_DNA"/>
</dbReference>
<dbReference type="FunFam" id="3.40.50.410:FF:000003">
    <property type="entry name" value="Collagen type VI alpha 3 chain"/>
    <property type="match status" value="2"/>
</dbReference>
<feature type="compositionally biased region" description="Low complexity" evidence="13">
    <location>
        <begin position="571"/>
        <end position="593"/>
    </location>
</feature>
<dbReference type="SUPFAM" id="SSF53300">
    <property type="entry name" value="vWA-like"/>
    <property type="match status" value="16"/>
</dbReference>
<feature type="compositionally biased region" description="Basic and acidic residues" evidence="13">
    <location>
        <begin position="426"/>
        <end position="436"/>
    </location>
</feature>
<evidence type="ECO:0000256" key="7">
    <source>
        <dbReference type="ARBA" id="ARBA00023119"/>
    </source>
</evidence>
<keyword evidence="3" id="KW-0272">Extracellular matrix</keyword>
<feature type="compositionally biased region" description="Low complexity" evidence="13">
    <location>
        <begin position="3190"/>
        <end position="3203"/>
    </location>
</feature>
<dbReference type="PROSITE" id="PS50234">
    <property type="entry name" value="VWFA"/>
    <property type="match status" value="14"/>
</dbReference>
<dbReference type="Pfam" id="PF01391">
    <property type="entry name" value="Collagen"/>
    <property type="match status" value="2"/>
</dbReference>
<feature type="domain" description="BPTI/Kunitz inhibitor" evidence="15">
    <location>
        <begin position="3921"/>
        <end position="3971"/>
    </location>
</feature>
<dbReference type="CDD" id="cd01472">
    <property type="entry name" value="vWA_collagen"/>
    <property type="match status" value="1"/>
</dbReference>
<feature type="domain" description="VWFA" evidence="14">
    <location>
        <begin position="3622"/>
        <end position="3820"/>
    </location>
</feature>
<feature type="domain" description="VWFA" evidence="14">
    <location>
        <begin position="87"/>
        <end position="260"/>
    </location>
</feature>
<feature type="domain" description="VWFA" evidence="14">
    <location>
        <begin position="1723"/>
        <end position="1874"/>
    </location>
</feature>
<dbReference type="FunFam" id="3.40.50.410:FF:000016">
    <property type="entry name" value="Collagen type VI alpha 3 chain"/>
    <property type="match status" value="1"/>
</dbReference>
<dbReference type="GO" id="GO:0004867">
    <property type="term" value="F:serine-type endopeptidase inhibitor activity"/>
    <property type="evidence" value="ECO:0007669"/>
    <property type="project" value="InterPro"/>
</dbReference>
<sequence>MLFVITDGQATDGKILNSSSNELHKHEVSVYGIGVAEANITELETITKDKSKIFKVDDFEALKTLQFNISSVICNNTKPECEKESADLIILIDGSESIKENSWKIMIYFMLSLIDNLRIKPDLFRVGVAQFSTDYGKEFYLNKFDNVVDVKKAIEGIIQMKDGTRIGNALDQVQEFFHASKGSRIQEGISQNLLLITDGESKDPVNISADKLRAKGIEMFVIGIGDISRPQLNYIAGSSERLFFVNNFDHLKLNRTTQQVVSSICAQHQKEKEVVIIFTDGLDESVDDLRDASMNLRNSGVHALMTVALEGVRSTTDLQTLEFGRGFVYNDPLMISMPNVASALQKQIDAVASRECCNVMCKCTGHEGVRGPQGVPGTKGSSGWTGHPGFPGDEGGIGERGPPGPNGSQGHPGCHGRRGLKGGRGYRGENGDDGEHGLNGVNGEHGVTGLPGYKGEPGDSGSPGKKGVQGIPGVSGQKGLRGDPGDPGLDNNVRGPKGEIGYPGLPGEPGPDGSLGRPGDTGSPGQQGRRGAAGQTGNKGPAGEDGLNGARGFPGPQGPVGPAGTPGQKGITGFPGPQGPPGKQGSLGSKGSIGPRGPKGQSGEPGNKGETGPPGPRGPSGNDGPDGYGFSGPKGQKGDLGFPGHPGLQGEIGDIGRKGDNGIKGQSGRGGNAGRPGGDGDPGDGGRPGHRGPKGPPGTREMSTCQLISRVRDNCACCKDKAACPVYPTELVIGLDMSNDVTSSLFERMRSTVLSLLDSIDIAESNCPTGTRVSVVSYSSNTKYLIRFSDHRRKKDLVEAVKNIPLERTSNNRDIGLAMSFVGRNVFKRIRQGVLIRKVAIFLSGGQSNDLTSIITAVLQYKALDINLGVIGFRDTPNVRRAFGADETESFILSVLGTSDTQSAPLERIQRCVICFDPCNPAGGCPRTSEASTSKEVNMDLALLVDGSRNIQADQYDGVKQVLGTLLDQLVVSAQPSKLDRQARVALYQQSSSYSEVQAPVKQIFTFQQFQDRNLMKQSIFENLQQTGGYSRLGQAMEFVIMENLFTVSKPRKYKMVLLIVGGETEYSDREKLDFISRMAKCQGVVVCTLAVGDHFNSTQVEELASFPTEQHIVHLGHVKQGEQEYARRFIRTFLHILSRQMNTYPSPLFKQQCERLQQQQGQGKGPVLDVFEAVNRPPITRFPLTGSAYTEIKEKEFVEEIEDTDFLEQKGPQIETEHKDEDGLFLGPGKSNAECLLHMDSGTMCEEYVKRWYYDSEVGACLLFWYGGCDGNSNQFSTEIECYKTCVLNKSSADLPQITEAMEKFKGLLHLFIFASSILMCCPQKTADIVFLVDGSWSIGTENFPKIRDFLFTFVNSFNVSPNEVQIGLVQYGDSPHTEFYLNSSETKLKILDYITKLPYRGGGTKTGLGLTLLLKQHFVKEAGSRAENGVPQIAVVITGGQSEDNVKVHAQDLKHKGIIAFAIGIKDANKDELKEIASKPHEEHIYIVPDFIALQGNTQRFIQFLSTSLEGPKFPVSQGCKTILADIVFLVDSSSSIGDADFRKVKKFLQTFLVGLDVKPDKVRVGLAQFSNDPKQEFLLGEYVDKNNLLEKVEKLTHLKEDTEIGKALTFIQNNYFTEAGGSRLNQSVPQIAVVITNGDSADEIEIPAMELRRKGVLIFTIGVGEASITALQSIANKPHQHFVLSFTDYEELLKATTRTVDKVCISVEAQQQALVPKFADVFVLVDSSVEQQKVIELLIRIANQLNVSSLSNRLALAQFGEDVSVDFRFDGYKTKKEALALIRKFQLKSPGQQRKLGKAMDYVRINLFNSAAGSRIAKGYKQYLLVVSKGESDDNILKAVRALKDQGVILVNIDLSEVTDSELITIPSEPDISGESIQPGLSARYSPIVPLPPIVYSAAGDIQQIAESAVTILGSKDELSTAQECKSLADIVFIVDVSDSTRHPDLVRFFLSRIINLLQLESDCMRLGIVLYSETPSADFYLNSFKSKSEILQYIKGLPFGGGESKPSKALKFAREKMFAKELGSRYAIEAEQIAVVITEVKSLDNEATAEAASLKRSGVQVYAIGVSDDNKEQLKQIASYPSTKFVLSLQSFSNIYKVEKTLRGAVDHSTVHSHLKTRNFDLKQGCVQTEKADIYFLIDESTSIDEKDAQDIKNFILYFISMFSIGPKQVRVGVVKFAEEPVLEFRLDAYNDKSSLDKAVNNIKHGSGDTFIGKALSSMIKYFEEAKKTRGTEVRSILIVLSDGDSWDEVVLPAAKLAAQGVSTYAVGINENEDSKLSQIVDNPKRRFSITNYHALTDLKEKIVSRICLEDACTSMWADIIFLVDGSGSTTPEDFLKIKEFLQTAVSLFIIDKDSVQVGVVKFDPNPKTEFALNTFSDKKQMLQAINKMQQQKQPIKSMKQLEKGSKIGAALNFVSEYFDQSKGGRLNAPQFLIMLTNGRSMDDVAQPAEAIRNKSITIYSIGVGDSSTSQLREISGTQDIFFLEKDDEMLEFLDTVLSLKSANLLKFARNHSKEEVQNAVSALHYPTGDTYTTKALKYSVDYFHETNGGRRASGVPQMMFVITDGEATDPHGLEDAANKLHRFGVSLYGIGVANASIDELEKITKDKNKIFHVNNFQALNNLWQNISNEICKETKPECQKEAADLVILIDGSEKTGGDLWNSMQNFTMGLVDNLRIKPHLFRVGVAQFSTTYRKEFYLNEYCSEEKVKGAIKKMTPMKKKRNIGFALNKVKEFFNTNNGSRIEEEIPQYLLLITVGTSSDNYTDAAVELRTMGIQIIAIGTTEKIETQLNSITGSKKKVFIFDSFHPRIVNQTTQQLVNGICDTTPSDITASCTVNIGVGFDISHSSLSSQSLFSSQYLLQRYLSEIISQISTLHNLCCLPKQPALQTNIGFRLVTSDGRTLYDTSFEHYSDEIIKKVKALRMTQGVAFNTQLLRSFQDKFESSRSGVKVLIIFSDGLDEPVDDLVAASNNLRRSGVHALIPVALEGFKSSITDLQKLQYGRGFEYREPIMIGIQNVASVLQKQIDNVASRECCNVMCKCTGDEGVRGHGGPQGTKGSPGQQGSRGFPGEEGEPGKRGPSGLNGTQGFQGCRGNRGLKGNRGYTGETGEHGECGLDGVNGEQGVVGLAGAPGQRGEPGIQGKKGVRGIPGFPGQKGLRGDPGETGSDNNRRGPKGELGYPGLQGDTGPDGSPGSPGDAGNRGQKGRRGASGLPGARGPQGQSGPQGISGPSGSLGPMGPSGSLGQKGISGFPGPQGLPGTQGNTGPKGNVGPRGQKGQPGEPGNKGTAGPQGPRGPPGNDGQDGFGLAGPKGLKGDPGFPGHPGFQGEPGDPGRNGDNGPKGLRGREGSAGGMGTPGNPGSIGPPGHKGPKGPPGTMEMSTCQLISYIRNNCGCCKDKAACPVYPTELVIGLDMSDDVSSPLFERMRSTLLSLLGSIDITESNCPQGTRVSVVSYNSNTKHLIRFSDHRRKKDLVEAVKNIPLERTSNRRNIGAAMRFVGRNVFKRIRQGVLIRKVAIFLSGGQSQDVTSIITAVLEYKALDINLGVIGFRDTPNVRRAFEADETGSFILSVVETSDTQNAALEKIQRCVICFDLCNPAIGCPNTSAASTSKEVNMDLALLVDGSRNIQADQYEGVKQVLGTLLDQLVVSAQPSKVDGQARVALYQQSSSYSEVQAPVKQIFTFQQFQNRNLMKQRIFENLQQTGGYSRLGQAMEFVILKNLFTVSKPRKYKMLLLIVGGETEYSDREKLDFISRMAKCQGVVLCTLAVGDNFNSTQVEEIASFPTEQHIVHLGHVKQGEQEYARRFIRTFLHILSRQMNTYPSPLFKQQCKSLQQQQGQGKGPVLDVFEAVKRPPINRFPLTGSTYTEVTEKEFVEEIEEETEFSEQRGPQMETEYRNEDGLFLGPGMSNATDMCYLKKNDGPCTNFVLKWFYDQNKNQCIQFWYGGCDGNLNRFDSKEQCETRCVDLHTLQ</sequence>
<dbReference type="InterPro" id="IPR036880">
    <property type="entry name" value="Kunitz_BPTI_sf"/>
</dbReference>
<keyword evidence="4" id="KW-0732">Signal</keyword>
<keyword evidence="8" id="KW-1015">Disulfide bond</keyword>
<evidence type="ECO:0000256" key="12">
    <source>
        <dbReference type="ARBA" id="ARBA00044000"/>
    </source>
</evidence>
<feature type="compositionally biased region" description="Low complexity" evidence="13">
    <location>
        <begin position="526"/>
        <end position="535"/>
    </location>
</feature>
<dbReference type="CDD" id="cd22630">
    <property type="entry name" value="Kunitz_collagen_alpha6_VI"/>
    <property type="match status" value="1"/>
</dbReference>
<evidence type="ECO:0000313" key="17">
    <source>
        <dbReference type="Proteomes" id="UP000606274"/>
    </source>
</evidence>
<feature type="domain" description="VWFA" evidence="14">
    <location>
        <begin position="2323"/>
        <end position="2501"/>
    </location>
</feature>
<feature type="compositionally biased region" description="Gly residues" evidence="13">
    <location>
        <begin position="392"/>
        <end position="401"/>
    </location>
</feature>
<feature type="region of interest" description="Disordered" evidence="13">
    <location>
        <begin position="3050"/>
        <end position="3380"/>
    </location>
</feature>
<feature type="domain" description="VWFA" evidence="14">
    <location>
        <begin position="1933"/>
        <end position="2106"/>
    </location>
</feature>
<dbReference type="Gene3D" id="4.10.410.10">
    <property type="entry name" value="Pancreatic trypsin inhibitor Kunitz domain"/>
    <property type="match status" value="2"/>
</dbReference>
<dbReference type="Pfam" id="PF00092">
    <property type="entry name" value="VWA"/>
    <property type="match status" value="14"/>
</dbReference>
<dbReference type="CDD" id="cd01450">
    <property type="entry name" value="vWFA_subfamily_ECM"/>
    <property type="match status" value="6"/>
</dbReference>
<dbReference type="FunFam" id="3.40.50.410:FF:000004">
    <property type="entry name" value="collagen alpha-6(VI) chain"/>
    <property type="match status" value="2"/>
</dbReference>
<feature type="compositionally biased region" description="Low complexity" evidence="13">
    <location>
        <begin position="3218"/>
        <end position="3250"/>
    </location>
</feature>
<feature type="domain" description="VWFA" evidence="14">
    <location>
        <begin position="1329"/>
        <end position="1507"/>
    </location>
</feature>
<comment type="similarity">
    <text evidence="12">Belongs to the type VI collagen family.</text>
</comment>
<evidence type="ECO:0000256" key="10">
    <source>
        <dbReference type="ARBA" id="ARBA00023278"/>
    </source>
</evidence>
<keyword evidence="5" id="KW-0677">Repeat</keyword>
<evidence type="ECO:0000256" key="13">
    <source>
        <dbReference type="SAM" id="MobiDB-lite"/>
    </source>
</evidence>
<dbReference type="SUPFAM" id="SSF57362">
    <property type="entry name" value="BPTI-like"/>
    <property type="match status" value="2"/>
</dbReference>
<dbReference type="PANTHER" id="PTHR24020">
    <property type="entry name" value="COLLAGEN ALPHA"/>
    <property type="match status" value="1"/>
</dbReference>
<evidence type="ECO:0000256" key="5">
    <source>
        <dbReference type="ARBA" id="ARBA00022737"/>
    </source>
</evidence>
<evidence type="ECO:0000256" key="11">
    <source>
        <dbReference type="ARBA" id="ARBA00043858"/>
    </source>
</evidence>
<dbReference type="PANTHER" id="PTHR24020:SF86">
    <property type="entry name" value="COLLAGEN, TYPE VI, ALPHA 4"/>
    <property type="match status" value="1"/>
</dbReference>
<keyword evidence="2" id="KW-0964">Secreted</keyword>
<feature type="region of interest" description="Disordered" evidence="13">
    <location>
        <begin position="370"/>
        <end position="702"/>
    </location>
</feature>
<accession>A0A8T0BR34</accession>
<feature type="domain" description="VWFA" evidence="14">
    <location>
        <begin position="2137"/>
        <end position="2307"/>
    </location>
</feature>
<keyword evidence="10" id="KW-0379">Hydroxylation</keyword>
<feature type="domain" description="BPTI/Kunitz inhibitor" evidence="15">
    <location>
        <begin position="1236"/>
        <end position="1287"/>
    </location>
</feature>
<comment type="subcellular location">
    <subcellularLocation>
        <location evidence="1">Secreted</location>
        <location evidence="1">Extracellular space</location>
        <location evidence="1">Extracellular matrix</location>
    </subcellularLocation>
</comment>
<evidence type="ECO:0000256" key="2">
    <source>
        <dbReference type="ARBA" id="ARBA00022525"/>
    </source>
</evidence>
<dbReference type="PRINTS" id="PR00453">
    <property type="entry name" value="VWFADOMAIN"/>
</dbReference>
<proteinExistence type="inferred from homology"/>
<dbReference type="FunFam" id="3.40.50.410:FF:000021">
    <property type="entry name" value="Collagen, type VI, alpha 3"/>
    <property type="match status" value="2"/>
</dbReference>
<name>A0A8T0BR34_SILME</name>
<organism evidence="16 17">
    <name type="scientific">Silurus meridionalis</name>
    <name type="common">Southern catfish</name>
    <name type="synonym">Silurus soldatovi meridionalis</name>
    <dbReference type="NCBI Taxonomy" id="175797"/>
    <lineage>
        <taxon>Eukaryota</taxon>
        <taxon>Metazoa</taxon>
        <taxon>Chordata</taxon>
        <taxon>Craniata</taxon>
        <taxon>Vertebrata</taxon>
        <taxon>Euteleostomi</taxon>
        <taxon>Actinopterygii</taxon>
        <taxon>Neopterygii</taxon>
        <taxon>Teleostei</taxon>
        <taxon>Ostariophysi</taxon>
        <taxon>Siluriformes</taxon>
        <taxon>Siluridae</taxon>
        <taxon>Silurus</taxon>
    </lineage>
</organism>
<feature type="domain" description="VWFA" evidence="14">
    <location>
        <begin position="2649"/>
        <end position="2822"/>
    </location>
</feature>
<evidence type="ECO:0000256" key="4">
    <source>
        <dbReference type="ARBA" id="ARBA00022729"/>
    </source>
</evidence>
<dbReference type="CDD" id="cd22635">
    <property type="entry name" value="Kunitz_papilin"/>
    <property type="match status" value="1"/>
</dbReference>
<evidence type="ECO:0000313" key="16">
    <source>
        <dbReference type="EMBL" id="KAF7708843.1"/>
    </source>
</evidence>
<feature type="domain" description="VWFA" evidence="14">
    <location>
        <begin position="3412"/>
        <end position="3595"/>
    </location>
</feature>
<dbReference type="FunFam" id="3.40.50.410:FF:000001">
    <property type="entry name" value="Collagen, type XII, alpha 1"/>
    <property type="match status" value="1"/>
</dbReference>
<dbReference type="InterPro" id="IPR036465">
    <property type="entry name" value="vWFA_dom_sf"/>
</dbReference>
<evidence type="ECO:0000259" key="14">
    <source>
        <dbReference type="PROSITE" id="PS50234"/>
    </source>
</evidence>
<protein>
    <recommendedName>
        <fullName evidence="18">Collagen alpha-6(VI) chain</fullName>
    </recommendedName>
</protein>
<dbReference type="PROSITE" id="PS00280">
    <property type="entry name" value="BPTI_KUNITZ_1"/>
    <property type="match status" value="2"/>
</dbReference>
<comment type="function">
    <text evidence="11">Collagen VI acts as a cell-binding protein.</text>
</comment>
<dbReference type="InterPro" id="IPR008160">
    <property type="entry name" value="Collagen"/>
</dbReference>
<comment type="caution">
    <text evidence="16">The sequence shown here is derived from an EMBL/GenBank/DDBJ whole genome shotgun (WGS) entry which is preliminary data.</text>
</comment>
<evidence type="ECO:0000256" key="1">
    <source>
        <dbReference type="ARBA" id="ARBA00004498"/>
    </source>
</evidence>
<dbReference type="GO" id="GO:0007155">
    <property type="term" value="P:cell adhesion"/>
    <property type="evidence" value="ECO:0007669"/>
    <property type="project" value="UniProtKB-KW"/>
</dbReference>
<dbReference type="Pfam" id="PF00014">
    <property type="entry name" value="Kunitz_BPTI"/>
    <property type="match status" value="2"/>
</dbReference>
<keyword evidence="9" id="KW-0325">Glycoprotein</keyword>
<feature type="domain" description="VWFA" evidence="14">
    <location>
        <begin position="2510"/>
        <end position="2631"/>
    </location>
</feature>
<keyword evidence="7" id="KW-0176">Collagen</keyword>
<evidence type="ECO:0000256" key="6">
    <source>
        <dbReference type="ARBA" id="ARBA00022889"/>
    </source>
</evidence>
<feature type="domain" description="VWFA" evidence="14">
    <location>
        <begin position="730"/>
        <end position="913"/>
    </location>
</feature>
<dbReference type="PRINTS" id="PR00759">
    <property type="entry name" value="BASICPTASE"/>
</dbReference>
<dbReference type="SMART" id="SM00327">
    <property type="entry name" value="VWA"/>
    <property type="match status" value="14"/>
</dbReference>
<dbReference type="Gene3D" id="3.40.50.410">
    <property type="entry name" value="von Willebrand factor, type A domain"/>
    <property type="match status" value="14"/>
</dbReference>
<reference evidence="16" key="1">
    <citation type="submission" date="2020-08" db="EMBL/GenBank/DDBJ databases">
        <title>Chromosome-level assembly of Southern catfish (Silurus meridionalis) provides insights into visual adaptation to the nocturnal and benthic lifestyles.</title>
        <authorList>
            <person name="Zhang Y."/>
            <person name="Wang D."/>
            <person name="Peng Z."/>
        </authorList>
    </citation>
    <scope>NUCLEOTIDE SEQUENCE</scope>
    <source>
        <strain evidence="16">SWU-2019-XX</strain>
        <tissue evidence="16">Muscle</tissue>
    </source>
</reference>
<feature type="domain" description="VWFA" evidence="14">
    <location>
        <begin position="940"/>
        <end position="1138"/>
    </location>
</feature>
<evidence type="ECO:0000259" key="15">
    <source>
        <dbReference type="PROSITE" id="PS50279"/>
    </source>
</evidence>
<feature type="compositionally biased region" description="Gly residues" evidence="13">
    <location>
        <begin position="3353"/>
        <end position="3362"/>
    </location>
</feature>
<dbReference type="InterPro" id="IPR002223">
    <property type="entry name" value="Kunitz_BPTI"/>
</dbReference>
<feature type="compositionally biased region" description="Gly residues" evidence="13">
    <location>
        <begin position="665"/>
        <end position="686"/>
    </location>
</feature>
<dbReference type="Proteomes" id="UP000606274">
    <property type="component" value="Unassembled WGS sequence"/>
</dbReference>
<evidence type="ECO:0008006" key="18">
    <source>
        <dbReference type="Google" id="ProtNLM"/>
    </source>
</evidence>
<dbReference type="InterPro" id="IPR002035">
    <property type="entry name" value="VWF_A"/>
</dbReference>
<evidence type="ECO:0000256" key="3">
    <source>
        <dbReference type="ARBA" id="ARBA00022530"/>
    </source>
</evidence>
<feature type="domain" description="VWFA" evidence="14">
    <location>
        <begin position="1"/>
        <end position="69"/>
    </location>
</feature>
<dbReference type="FunFam" id="4.10.410.10:FF:000020">
    <property type="entry name" value="Collagen, type VI, alpha 3"/>
    <property type="match status" value="2"/>
</dbReference>
<keyword evidence="6" id="KW-0130">Cell adhesion</keyword>
<keyword evidence="17" id="KW-1185">Reference proteome</keyword>
<dbReference type="PROSITE" id="PS50279">
    <property type="entry name" value="BPTI_KUNITZ_2"/>
    <property type="match status" value="2"/>
</dbReference>
<dbReference type="InterPro" id="IPR020901">
    <property type="entry name" value="Prtase_inh_Kunz-CS"/>
</dbReference>
<feature type="domain" description="VWFA" evidence="14">
    <location>
        <begin position="1528"/>
        <end position="1706"/>
    </location>
</feature>
<dbReference type="SMART" id="SM00131">
    <property type="entry name" value="KU"/>
    <property type="match status" value="2"/>
</dbReference>
<evidence type="ECO:0000256" key="8">
    <source>
        <dbReference type="ARBA" id="ARBA00023157"/>
    </source>
</evidence>
<gene>
    <name evidence="16" type="ORF">HF521_017900</name>
</gene>